<dbReference type="PROSITE" id="PS50931">
    <property type="entry name" value="HTH_LYSR"/>
    <property type="match status" value="1"/>
</dbReference>
<reference evidence="6 7" key="1">
    <citation type="journal article" date="2019" name="Int. J. Syst. Evol. Microbiol.">
        <title>The Global Catalogue of Microorganisms (GCM) 10K type strain sequencing project: providing services to taxonomists for standard genome sequencing and annotation.</title>
        <authorList>
            <consortium name="The Broad Institute Genomics Platform"/>
            <consortium name="The Broad Institute Genome Sequencing Center for Infectious Disease"/>
            <person name="Wu L."/>
            <person name="Ma J."/>
        </authorList>
    </citation>
    <scope>NUCLEOTIDE SEQUENCE [LARGE SCALE GENOMIC DNA]</scope>
    <source>
        <strain evidence="6 7">JCM 15933</strain>
    </source>
</reference>
<dbReference type="Gene3D" id="3.40.190.10">
    <property type="entry name" value="Periplasmic binding protein-like II"/>
    <property type="match status" value="2"/>
</dbReference>
<comment type="caution">
    <text evidence="6">The sequence shown here is derived from an EMBL/GenBank/DDBJ whole genome shotgun (WGS) entry which is preliminary data.</text>
</comment>
<dbReference type="InterPro" id="IPR036390">
    <property type="entry name" value="WH_DNA-bd_sf"/>
</dbReference>
<dbReference type="SUPFAM" id="SSF46785">
    <property type="entry name" value="Winged helix' DNA-binding domain"/>
    <property type="match status" value="1"/>
</dbReference>
<dbReference type="InterPro" id="IPR000847">
    <property type="entry name" value="LysR_HTH_N"/>
</dbReference>
<dbReference type="PANTHER" id="PTHR30346">
    <property type="entry name" value="TRANSCRIPTIONAL DUAL REGULATOR HCAR-RELATED"/>
    <property type="match status" value="1"/>
</dbReference>
<dbReference type="PRINTS" id="PR00039">
    <property type="entry name" value="HTHLYSR"/>
</dbReference>
<dbReference type="Proteomes" id="UP001501470">
    <property type="component" value="Unassembled WGS sequence"/>
</dbReference>
<evidence type="ECO:0000256" key="1">
    <source>
        <dbReference type="ARBA" id="ARBA00009437"/>
    </source>
</evidence>
<evidence type="ECO:0000313" key="7">
    <source>
        <dbReference type="Proteomes" id="UP001501470"/>
    </source>
</evidence>
<dbReference type="Pfam" id="PF03466">
    <property type="entry name" value="LysR_substrate"/>
    <property type="match status" value="1"/>
</dbReference>
<dbReference type="RefSeq" id="WP_344500445.1">
    <property type="nucleotide sequence ID" value="NZ_BAAAQD010000001.1"/>
</dbReference>
<dbReference type="InterPro" id="IPR036388">
    <property type="entry name" value="WH-like_DNA-bd_sf"/>
</dbReference>
<dbReference type="PANTHER" id="PTHR30346:SF30">
    <property type="entry name" value="SMALL NEUTRAL PROTEASE REGULATORY PROTEIN"/>
    <property type="match status" value="1"/>
</dbReference>
<evidence type="ECO:0000259" key="5">
    <source>
        <dbReference type="PROSITE" id="PS50931"/>
    </source>
</evidence>
<evidence type="ECO:0000313" key="6">
    <source>
        <dbReference type="EMBL" id="GAA1501950.1"/>
    </source>
</evidence>
<keyword evidence="2" id="KW-0805">Transcription regulation</keyword>
<feature type="domain" description="HTH lysR-type" evidence="5">
    <location>
        <begin position="3"/>
        <end position="60"/>
    </location>
</feature>
<sequence length="320" mass="35036">MGIDVRHLRAICVIAEAGSVTAAAAQLNLSQPALTAQLHRIEELLGGVLFVRSRAGVEPTELGRRVLSRARVVLNEVDAFVDDFREPHRAPGFVRFGTVHLACAASLVDRVKEAFPDTEVALRIEPSSRLLVDAVTHGQLDAALIGIMEGFDIPLGGMLANRTLIPRYPIFIALSASHRLAGQDSVDLADLRDERWVGPPGPDDGSLTSLRRACRAAGFEPDIRYDAPSGAGQPLVRSGNGVRLVDPTWPQPPGTAVLPLRGEPQIARLLVIWRRDAFSHTECEQLYRAVTHAFLDHVPNNPAFERWWKANPQTHPILQQ</sequence>
<keyword evidence="4" id="KW-0804">Transcription</keyword>
<dbReference type="InterPro" id="IPR005119">
    <property type="entry name" value="LysR_subst-bd"/>
</dbReference>
<keyword evidence="3" id="KW-0238">DNA-binding</keyword>
<keyword evidence="7" id="KW-1185">Reference proteome</keyword>
<dbReference type="EMBL" id="BAAAQD010000001">
    <property type="protein sequence ID" value="GAA1501950.1"/>
    <property type="molecule type" value="Genomic_DNA"/>
</dbReference>
<proteinExistence type="inferred from homology"/>
<dbReference type="CDD" id="cd08414">
    <property type="entry name" value="PBP2_LTTR_aromatics_like"/>
    <property type="match status" value="1"/>
</dbReference>
<evidence type="ECO:0000256" key="3">
    <source>
        <dbReference type="ARBA" id="ARBA00023125"/>
    </source>
</evidence>
<name>A0ABN1ZPU1_9ACTN</name>
<comment type="similarity">
    <text evidence="1">Belongs to the LysR transcriptional regulatory family.</text>
</comment>
<organism evidence="6 7">
    <name type="scientific">Dactylosporangium maewongense</name>
    <dbReference type="NCBI Taxonomy" id="634393"/>
    <lineage>
        <taxon>Bacteria</taxon>
        <taxon>Bacillati</taxon>
        <taxon>Actinomycetota</taxon>
        <taxon>Actinomycetes</taxon>
        <taxon>Micromonosporales</taxon>
        <taxon>Micromonosporaceae</taxon>
        <taxon>Dactylosporangium</taxon>
    </lineage>
</organism>
<gene>
    <name evidence="6" type="ORF">GCM10009827_012780</name>
</gene>
<dbReference type="Gene3D" id="1.10.10.10">
    <property type="entry name" value="Winged helix-like DNA-binding domain superfamily/Winged helix DNA-binding domain"/>
    <property type="match status" value="1"/>
</dbReference>
<dbReference type="Pfam" id="PF00126">
    <property type="entry name" value="HTH_1"/>
    <property type="match status" value="1"/>
</dbReference>
<evidence type="ECO:0000256" key="2">
    <source>
        <dbReference type="ARBA" id="ARBA00023015"/>
    </source>
</evidence>
<dbReference type="SUPFAM" id="SSF53850">
    <property type="entry name" value="Periplasmic binding protein-like II"/>
    <property type="match status" value="1"/>
</dbReference>
<accession>A0ABN1ZPU1</accession>
<protein>
    <submittedName>
        <fullName evidence="6">LysR family transcriptional regulator</fullName>
    </submittedName>
</protein>
<evidence type="ECO:0000256" key="4">
    <source>
        <dbReference type="ARBA" id="ARBA00023163"/>
    </source>
</evidence>